<keyword evidence="2" id="KW-1133">Transmembrane helix</keyword>
<comment type="similarity">
    <text evidence="1">Belongs to the histidine acid phosphatase family.</text>
</comment>
<dbReference type="KEGG" id="mbe:MBM_06126"/>
<evidence type="ECO:0000256" key="2">
    <source>
        <dbReference type="SAM" id="Phobius"/>
    </source>
</evidence>
<dbReference type="AlphaFoldDB" id="K1X476"/>
<dbReference type="PANTHER" id="PTHR11567">
    <property type="entry name" value="ACID PHOSPHATASE-RELATED"/>
    <property type="match status" value="1"/>
</dbReference>
<dbReference type="InParanoid" id="K1X476"/>
<dbReference type="RefSeq" id="XP_007294015.1">
    <property type="nucleotide sequence ID" value="XM_007293953.1"/>
</dbReference>
<evidence type="ECO:0000313" key="5">
    <source>
        <dbReference type="Proteomes" id="UP000006753"/>
    </source>
</evidence>
<evidence type="ECO:0000313" key="4">
    <source>
        <dbReference type="EMBL" id="EKD15498.1"/>
    </source>
</evidence>
<dbReference type="PANTHER" id="PTHR11567:SF142">
    <property type="entry name" value="PHOSPHOGLYCERATE MUTASE-LIKE PROTEIN"/>
    <property type="match status" value="1"/>
</dbReference>
<feature type="transmembrane region" description="Helical" evidence="2">
    <location>
        <begin position="454"/>
        <end position="478"/>
    </location>
</feature>
<dbReference type="OrthoDB" id="258392at2759"/>
<dbReference type="GO" id="GO:0016791">
    <property type="term" value="F:phosphatase activity"/>
    <property type="evidence" value="ECO:0007669"/>
    <property type="project" value="TreeGrafter"/>
</dbReference>
<dbReference type="OMA" id="YIFHRHG"/>
<name>K1X476_MARBU</name>
<dbReference type="Gene3D" id="3.40.50.1240">
    <property type="entry name" value="Phosphoglycerate mutase-like"/>
    <property type="match status" value="1"/>
</dbReference>
<dbReference type="Proteomes" id="UP000006753">
    <property type="component" value="Unassembled WGS sequence"/>
</dbReference>
<keyword evidence="2" id="KW-0812">Transmembrane</keyword>
<dbReference type="InterPro" id="IPR029033">
    <property type="entry name" value="His_PPase_superfam"/>
</dbReference>
<protein>
    <submittedName>
        <fullName evidence="4">Histidine acid phosphatase</fullName>
    </submittedName>
</protein>
<dbReference type="HOGENOM" id="CLU_023111_1_0_1"/>
<gene>
    <name evidence="4" type="ORF">MBM_06126</name>
</gene>
<proteinExistence type="inferred from homology"/>
<feature type="signal peptide" evidence="3">
    <location>
        <begin position="1"/>
        <end position="28"/>
    </location>
</feature>
<reference evidence="4 5" key="1">
    <citation type="journal article" date="2012" name="BMC Genomics">
        <title>Sequencing the genome of Marssonina brunnea reveals fungus-poplar co-evolution.</title>
        <authorList>
            <person name="Zhu S."/>
            <person name="Cao Y.-Z."/>
            <person name="Jiang C."/>
            <person name="Tan B.-Y."/>
            <person name="Wang Z."/>
            <person name="Feng S."/>
            <person name="Zhang L."/>
            <person name="Su X.-H."/>
            <person name="Brejova B."/>
            <person name="Vinar T."/>
            <person name="Xu M."/>
            <person name="Wang M.-X."/>
            <person name="Zhang S.-G."/>
            <person name="Huang M.-R."/>
            <person name="Wu R."/>
            <person name="Zhou Y."/>
        </authorList>
    </citation>
    <scope>NUCLEOTIDE SEQUENCE [LARGE SCALE GENOMIC DNA]</scope>
    <source>
        <strain evidence="4 5">MB_m1</strain>
    </source>
</reference>
<sequence>MDSSISVNVMMLAKQLLVVASLLSLTQAQETVLGVYIFHRHGDRTSKSTPPTSLTDLGYQQVWQSGDFYRNRYVDANATSPIFGLASDLVKTSQLSVEAPVDTVLQNSAVGFLQGLYPPVGATLSTQVLANGTSVAAPLNGYQLIPVNAVASASSGANSENSAWLQGQSGCHNAIVSSNNYFFSDEYEDKLKSTEGFYSNLLPVINRTFTAATNTFKNAYTVFDLINVALIHNTSIQSSDLLTAPTLHQLQTLADVHEFNLAYNSSEPIRAIAGSTLAAQIVQHLNATITGKSQAPIVSLQFGAYASFLSFFGLAQLPAASANFTGLVGYASSMVFELVTNASLSSSSSSDDTTTTAPYPSADDIAVRFLFANGSAAANPLTAYPLFGRAETLLPWSTFASEMARFAVGDLPTWCTQCGNSTGVCAAAAANTTSGGTPSASQGAPGEGGMSRAVVGAIGAMVTLAVVFGIEALVMLVAGLRIVRRERLDAASAERLAPAVKA</sequence>
<dbReference type="EMBL" id="JH921441">
    <property type="protein sequence ID" value="EKD15498.1"/>
    <property type="molecule type" value="Genomic_DNA"/>
</dbReference>
<dbReference type="InterPro" id="IPR000560">
    <property type="entry name" value="His_Pase_clade-2"/>
</dbReference>
<accession>K1X476</accession>
<keyword evidence="3" id="KW-0732">Signal</keyword>
<keyword evidence="5" id="KW-1185">Reference proteome</keyword>
<keyword evidence="2" id="KW-0472">Membrane</keyword>
<evidence type="ECO:0000256" key="1">
    <source>
        <dbReference type="ARBA" id="ARBA00005375"/>
    </source>
</evidence>
<dbReference type="SUPFAM" id="SSF53254">
    <property type="entry name" value="Phosphoglycerate mutase-like"/>
    <property type="match status" value="1"/>
</dbReference>
<organism evidence="4 5">
    <name type="scientific">Marssonina brunnea f. sp. multigermtubi (strain MB_m1)</name>
    <name type="common">Marssonina leaf spot fungus</name>
    <dbReference type="NCBI Taxonomy" id="1072389"/>
    <lineage>
        <taxon>Eukaryota</taxon>
        <taxon>Fungi</taxon>
        <taxon>Dikarya</taxon>
        <taxon>Ascomycota</taxon>
        <taxon>Pezizomycotina</taxon>
        <taxon>Leotiomycetes</taxon>
        <taxon>Helotiales</taxon>
        <taxon>Drepanopezizaceae</taxon>
        <taxon>Drepanopeziza</taxon>
    </lineage>
</organism>
<dbReference type="eggNOG" id="ENOG502R95P">
    <property type="taxonomic scope" value="Eukaryota"/>
</dbReference>
<dbReference type="InterPro" id="IPR050645">
    <property type="entry name" value="Histidine_acid_phosphatase"/>
</dbReference>
<feature type="chain" id="PRO_5003852889" evidence="3">
    <location>
        <begin position="29"/>
        <end position="502"/>
    </location>
</feature>
<dbReference type="Pfam" id="PF00328">
    <property type="entry name" value="His_Phos_2"/>
    <property type="match status" value="1"/>
</dbReference>
<evidence type="ECO:0000256" key="3">
    <source>
        <dbReference type="SAM" id="SignalP"/>
    </source>
</evidence>
<dbReference type="GeneID" id="18762061"/>